<dbReference type="Gene3D" id="3.90.226.10">
    <property type="entry name" value="2-enoyl-CoA Hydratase, Chain A, domain 1"/>
    <property type="match status" value="1"/>
</dbReference>
<evidence type="ECO:0000256" key="3">
    <source>
        <dbReference type="ARBA" id="ARBA00023235"/>
    </source>
</evidence>
<dbReference type="InterPro" id="IPR051053">
    <property type="entry name" value="ECH/Chromodomain_protein"/>
</dbReference>
<dbReference type="SUPFAM" id="SSF52096">
    <property type="entry name" value="ClpP/crotonase"/>
    <property type="match status" value="1"/>
</dbReference>
<keyword evidence="3" id="KW-0413">Isomerase</keyword>
<dbReference type="CDD" id="cd06558">
    <property type="entry name" value="crotonase-like"/>
    <property type="match status" value="1"/>
</dbReference>
<organism evidence="4 5">
    <name type="scientific">Kutzneria kofuensis</name>
    <dbReference type="NCBI Taxonomy" id="103725"/>
    <lineage>
        <taxon>Bacteria</taxon>
        <taxon>Bacillati</taxon>
        <taxon>Actinomycetota</taxon>
        <taxon>Actinomycetes</taxon>
        <taxon>Pseudonocardiales</taxon>
        <taxon>Pseudonocardiaceae</taxon>
        <taxon>Kutzneria</taxon>
    </lineage>
</organism>
<accession>A0A7W9KS46</accession>
<comment type="caution">
    <text evidence="4">The sequence shown here is derived from an EMBL/GenBank/DDBJ whole genome shotgun (WGS) entry which is preliminary data.</text>
</comment>
<evidence type="ECO:0000256" key="2">
    <source>
        <dbReference type="ARBA" id="ARBA00023140"/>
    </source>
</evidence>
<dbReference type="Proteomes" id="UP000585638">
    <property type="component" value="Unassembled WGS sequence"/>
</dbReference>
<gene>
    <name evidence="4" type="ORF">BJ998_008652</name>
</gene>
<reference evidence="4 5" key="1">
    <citation type="submission" date="2020-08" db="EMBL/GenBank/DDBJ databases">
        <title>Sequencing the genomes of 1000 actinobacteria strains.</title>
        <authorList>
            <person name="Klenk H.-P."/>
        </authorList>
    </citation>
    <scope>NUCLEOTIDE SEQUENCE [LARGE SCALE GENOMIC DNA]</scope>
    <source>
        <strain evidence="4 5">DSM 43851</strain>
    </source>
</reference>
<evidence type="ECO:0000313" key="4">
    <source>
        <dbReference type="EMBL" id="MBB5897393.1"/>
    </source>
</evidence>
<dbReference type="InterPro" id="IPR001753">
    <property type="entry name" value="Enoyl-CoA_hydra/iso"/>
</dbReference>
<dbReference type="AlphaFoldDB" id="A0A7W9KS46"/>
<evidence type="ECO:0000313" key="5">
    <source>
        <dbReference type="Proteomes" id="UP000585638"/>
    </source>
</evidence>
<dbReference type="PANTHER" id="PTHR43684:SF1">
    <property type="entry name" value="ENOYL-COA DELTA ISOMERASE 2"/>
    <property type="match status" value="1"/>
</dbReference>
<dbReference type="GO" id="GO:0004165">
    <property type="term" value="F:delta(3)-delta(2)-enoyl-CoA isomerase activity"/>
    <property type="evidence" value="ECO:0007669"/>
    <property type="project" value="UniProtKB-ARBA"/>
</dbReference>
<keyword evidence="2" id="KW-0576">Peroxisome</keyword>
<name>A0A7W9KS46_9PSEU</name>
<sequence length="239" mass="26077">MDEITTAVDGPALTITINRPAKRNALTTAMYRELATALRDHRDVRVVVLTGTGGVFSAGNDLGDFVGDFKADDAVRQFQEAVLDTTAVLVAAVDGPAVGIGATLLLHCDLVYATERSYLQFPFVNLGVVPEFGSSLLLAQRVGRQRAAELLLFGDRLPATTAQELGLVNEVLVNVEELHTRVKDRVSTLLAKPARSLQETRALLHNTIHPHDQLERESVVFGELLDDPDTKARIEAMRR</sequence>
<keyword evidence="5" id="KW-1185">Reference proteome</keyword>
<comment type="subcellular location">
    <subcellularLocation>
        <location evidence="1">Peroxisome</location>
    </subcellularLocation>
</comment>
<evidence type="ECO:0000256" key="1">
    <source>
        <dbReference type="ARBA" id="ARBA00004275"/>
    </source>
</evidence>
<dbReference type="RefSeq" id="WP_184869878.1">
    <property type="nucleotide sequence ID" value="NZ_BAAAWY010000043.1"/>
</dbReference>
<dbReference type="InterPro" id="IPR029045">
    <property type="entry name" value="ClpP/crotonase-like_dom_sf"/>
</dbReference>
<proteinExistence type="predicted"/>
<dbReference type="PANTHER" id="PTHR43684">
    <property type="match status" value="1"/>
</dbReference>
<protein>
    <submittedName>
        <fullName evidence="4">Enoyl-CoA hydratase/carnithine racemase</fullName>
    </submittedName>
</protein>
<dbReference type="Pfam" id="PF00378">
    <property type="entry name" value="ECH_1"/>
    <property type="match status" value="1"/>
</dbReference>
<dbReference type="EMBL" id="JACHIR010000003">
    <property type="protein sequence ID" value="MBB5897393.1"/>
    <property type="molecule type" value="Genomic_DNA"/>
</dbReference>